<proteinExistence type="predicted"/>
<evidence type="ECO:0000313" key="1">
    <source>
        <dbReference type="EMBL" id="KAG5961547.1"/>
    </source>
</evidence>
<dbReference type="Proteomes" id="UP000742024">
    <property type="component" value="Unassembled WGS sequence"/>
</dbReference>
<keyword evidence="2" id="KW-1185">Reference proteome</keyword>
<gene>
    <name evidence="1" type="ORF">E4U57_007508</name>
</gene>
<comment type="caution">
    <text evidence="1">The sequence shown here is derived from an EMBL/GenBank/DDBJ whole genome shotgun (WGS) entry which is preliminary data.</text>
</comment>
<dbReference type="EMBL" id="SRPR01000078">
    <property type="protein sequence ID" value="KAG5961547.1"/>
    <property type="molecule type" value="Genomic_DNA"/>
</dbReference>
<protein>
    <submittedName>
        <fullName evidence="1">Uncharacterized protein</fullName>
    </submittedName>
</protein>
<organism evidence="1 2">
    <name type="scientific">Claviceps arundinis</name>
    <dbReference type="NCBI Taxonomy" id="1623583"/>
    <lineage>
        <taxon>Eukaryota</taxon>
        <taxon>Fungi</taxon>
        <taxon>Dikarya</taxon>
        <taxon>Ascomycota</taxon>
        <taxon>Pezizomycotina</taxon>
        <taxon>Sordariomycetes</taxon>
        <taxon>Hypocreomycetidae</taxon>
        <taxon>Hypocreales</taxon>
        <taxon>Clavicipitaceae</taxon>
        <taxon>Claviceps</taxon>
    </lineage>
</organism>
<name>A0ABQ7PF90_9HYPO</name>
<reference evidence="1 2" key="1">
    <citation type="journal article" date="2020" name="bioRxiv">
        <title>Whole genome comparisons of ergot fungi reveals the divergence and evolution of species within the genus Claviceps are the result of varying mechanisms driving genome evolution and host range expansion.</title>
        <authorList>
            <person name="Wyka S.A."/>
            <person name="Mondo S.J."/>
            <person name="Liu M."/>
            <person name="Dettman J."/>
            <person name="Nalam V."/>
            <person name="Broders K.D."/>
        </authorList>
    </citation>
    <scope>NUCLEOTIDE SEQUENCE [LARGE SCALE GENOMIC DNA]</scope>
    <source>
        <strain evidence="1 2">LM583</strain>
    </source>
</reference>
<sequence length="59" mass="6770">MNKGWIRALMIRQDRAFTDGARNDFDKRFRTTTIPEDNYTQAVAAYKGAKAGEWHGHPS</sequence>
<evidence type="ECO:0000313" key="2">
    <source>
        <dbReference type="Proteomes" id="UP000742024"/>
    </source>
</evidence>
<accession>A0ABQ7PF90</accession>